<comment type="similarity">
    <text evidence="2 7">Belongs to the ExbD/TolR family.</text>
</comment>
<dbReference type="RefSeq" id="WP_114402461.1">
    <property type="nucleotide sequence ID" value="NZ_QPGB01000002.1"/>
</dbReference>
<feature type="transmembrane region" description="Helical" evidence="8">
    <location>
        <begin position="20"/>
        <end position="40"/>
    </location>
</feature>
<dbReference type="Proteomes" id="UP000252357">
    <property type="component" value="Unassembled WGS sequence"/>
</dbReference>
<dbReference type="GO" id="GO:0005886">
    <property type="term" value="C:plasma membrane"/>
    <property type="evidence" value="ECO:0007669"/>
    <property type="project" value="UniProtKB-SubCell"/>
</dbReference>
<evidence type="ECO:0000256" key="3">
    <source>
        <dbReference type="ARBA" id="ARBA00022475"/>
    </source>
</evidence>
<dbReference type="PANTHER" id="PTHR30558:SF7">
    <property type="entry name" value="TOL-PAL SYSTEM PROTEIN TOLR"/>
    <property type="match status" value="1"/>
</dbReference>
<evidence type="ECO:0000256" key="7">
    <source>
        <dbReference type="RuleBase" id="RU003879"/>
    </source>
</evidence>
<evidence type="ECO:0000256" key="4">
    <source>
        <dbReference type="ARBA" id="ARBA00022692"/>
    </source>
</evidence>
<proteinExistence type="inferred from homology"/>
<name>A0A368L469_9BURK</name>
<evidence type="ECO:0000313" key="10">
    <source>
        <dbReference type="Proteomes" id="UP000252357"/>
    </source>
</evidence>
<gene>
    <name evidence="9" type="ORF">DU000_06045</name>
</gene>
<dbReference type="GO" id="GO:0022857">
    <property type="term" value="F:transmembrane transporter activity"/>
    <property type="evidence" value="ECO:0007669"/>
    <property type="project" value="InterPro"/>
</dbReference>
<evidence type="ECO:0000256" key="2">
    <source>
        <dbReference type="ARBA" id="ARBA00005811"/>
    </source>
</evidence>
<protein>
    <submittedName>
        <fullName evidence="9">Biopolymer transporter ExbD</fullName>
    </submittedName>
</protein>
<dbReference type="PANTHER" id="PTHR30558">
    <property type="entry name" value="EXBD MEMBRANE COMPONENT OF PMF-DRIVEN MACROMOLECULE IMPORT SYSTEM"/>
    <property type="match status" value="1"/>
</dbReference>
<keyword evidence="4 7" id="KW-0812">Transmembrane</keyword>
<keyword evidence="6 8" id="KW-0472">Membrane</keyword>
<evidence type="ECO:0000256" key="1">
    <source>
        <dbReference type="ARBA" id="ARBA00004162"/>
    </source>
</evidence>
<dbReference type="Gene3D" id="3.30.420.270">
    <property type="match status" value="1"/>
</dbReference>
<dbReference type="InterPro" id="IPR003400">
    <property type="entry name" value="ExbD"/>
</dbReference>
<dbReference type="GO" id="GO:0015031">
    <property type="term" value="P:protein transport"/>
    <property type="evidence" value="ECO:0007669"/>
    <property type="project" value="UniProtKB-KW"/>
</dbReference>
<evidence type="ECO:0000256" key="5">
    <source>
        <dbReference type="ARBA" id="ARBA00022989"/>
    </source>
</evidence>
<evidence type="ECO:0000313" key="9">
    <source>
        <dbReference type="EMBL" id="RCS58378.1"/>
    </source>
</evidence>
<keyword evidence="10" id="KW-1185">Reference proteome</keyword>
<keyword evidence="7" id="KW-0813">Transport</keyword>
<accession>A0A368L469</accession>
<sequence length="140" mass="15364">MSFQSAFNTEENEIAEINMTPLVDVMLVLLIIFMVTLPVIQHAVKLELPQASNQANPVKPEQIQLAIDLDGIVHWQSQAVTQTELVALMSQAAGHEPLPELHLRADKKVAYEAVAQVISLAQNNGLRKIAFVTAPYSPAK</sequence>
<keyword evidence="3" id="KW-1003">Cell membrane</keyword>
<evidence type="ECO:0000256" key="8">
    <source>
        <dbReference type="SAM" id="Phobius"/>
    </source>
</evidence>
<keyword evidence="5 8" id="KW-1133">Transmembrane helix</keyword>
<organism evidence="9 10">
    <name type="scientific">Parvibium lacunae</name>
    <dbReference type="NCBI Taxonomy" id="1888893"/>
    <lineage>
        <taxon>Bacteria</taxon>
        <taxon>Pseudomonadati</taxon>
        <taxon>Pseudomonadota</taxon>
        <taxon>Betaproteobacteria</taxon>
        <taxon>Burkholderiales</taxon>
        <taxon>Alcaligenaceae</taxon>
        <taxon>Parvibium</taxon>
    </lineage>
</organism>
<reference evidence="9 10" key="1">
    <citation type="journal article" date="2018" name="Int. J. Syst. Evol. Microbiol.">
        <title>Parvibium lacunae gen. nov., sp. nov., a new member of the family Alcaligenaceae isolated from a freshwater pond.</title>
        <authorList>
            <person name="Chen W.M."/>
            <person name="Xie P.B."/>
            <person name="Hsu M.Y."/>
            <person name="Sheu S.Y."/>
        </authorList>
    </citation>
    <scope>NUCLEOTIDE SEQUENCE [LARGE SCALE GENOMIC DNA]</scope>
    <source>
        <strain evidence="9 10">KMB9</strain>
    </source>
</reference>
<evidence type="ECO:0000256" key="6">
    <source>
        <dbReference type="ARBA" id="ARBA00023136"/>
    </source>
</evidence>
<dbReference type="EMBL" id="QPGB01000002">
    <property type="protein sequence ID" value="RCS58378.1"/>
    <property type="molecule type" value="Genomic_DNA"/>
</dbReference>
<keyword evidence="7" id="KW-0653">Protein transport</keyword>
<dbReference type="OrthoDB" id="9798629at2"/>
<dbReference type="Pfam" id="PF02472">
    <property type="entry name" value="ExbD"/>
    <property type="match status" value="1"/>
</dbReference>
<comment type="subcellular location">
    <subcellularLocation>
        <location evidence="1">Cell membrane</location>
        <topology evidence="1">Single-pass membrane protein</topology>
    </subcellularLocation>
    <subcellularLocation>
        <location evidence="7">Cell membrane</location>
        <topology evidence="7">Single-pass type II membrane protein</topology>
    </subcellularLocation>
</comment>
<comment type="caution">
    <text evidence="9">The sequence shown here is derived from an EMBL/GenBank/DDBJ whole genome shotgun (WGS) entry which is preliminary data.</text>
</comment>
<dbReference type="AlphaFoldDB" id="A0A368L469"/>